<evidence type="ECO:0000313" key="1">
    <source>
        <dbReference type="EMBL" id="KAG7583799.1"/>
    </source>
</evidence>
<protein>
    <submittedName>
        <fullName evidence="1">Uncharacterized protein</fullName>
    </submittedName>
</protein>
<name>A0A8T2BCK4_ARASU</name>
<accession>A0A8T2BCK4</accession>
<keyword evidence="2" id="KW-1185">Reference proteome</keyword>
<dbReference type="OrthoDB" id="1921280at2759"/>
<comment type="caution">
    <text evidence="1">The sequence shown here is derived from an EMBL/GenBank/DDBJ whole genome shotgun (WGS) entry which is preliminary data.</text>
</comment>
<organism evidence="1 2">
    <name type="scientific">Arabidopsis suecica</name>
    <name type="common">Swedish thale-cress</name>
    <name type="synonym">Cardaminopsis suecica</name>
    <dbReference type="NCBI Taxonomy" id="45249"/>
    <lineage>
        <taxon>Eukaryota</taxon>
        <taxon>Viridiplantae</taxon>
        <taxon>Streptophyta</taxon>
        <taxon>Embryophyta</taxon>
        <taxon>Tracheophyta</taxon>
        <taxon>Spermatophyta</taxon>
        <taxon>Magnoliopsida</taxon>
        <taxon>eudicotyledons</taxon>
        <taxon>Gunneridae</taxon>
        <taxon>Pentapetalae</taxon>
        <taxon>rosids</taxon>
        <taxon>malvids</taxon>
        <taxon>Brassicales</taxon>
        <taxon>Brassicaceae</taxon>
        <taxon>Camelineae</taxon>
        <taxon>Arabidopsis</taxon>
    </lineage>
</organism>
<proteinExistence type="predicted"/>
<sequence>MIESSIKTKHENWLTDVRNYEDRLSLMMKEIETTKMMQLLETSKCNLLCGLKESDRSLSNLKLVTNRNQCVNCITDPVRVN</sequence>
<dbReference type="EMBL" id="JAEFBJ010000008">
    <property type="protein sequence ID" value="KAG7583799.1"/>
    <property type="molecule type" value="Genomic_DNA"/>
</dbReference>
<dbReference type="AlphaFoldDB" id="A0A8T2BCK4"/>
<dbReference type="Proteomes" id="UP000694251">
    <property type="component" value="Chromosome 8"/>
</dbReference>
<evidence type="ECO:0000313" key="2">
    <source>
        <dbReference type="Proteomes" id="UP000694251"/>
    </source>
</evidence>
<reference evidence="1 2" key="1">
    <citation type="submission" date="2020-12" db="EMBL/GenBank/DDBJ databases">
        <title>Concerted genomic and epigenomic changes stabilize Arabidopsis allopolyploids.</title>
        <authorList>
            <person name="Chen Z."/>
        </authorList>
    </citation>
    <scope>NUCLEOTIDE SEQUENCE [LARGE SCALE GENOMIC DNA]</scope>
    <source>
        <strain evidence="1">As9502</strain>
        <tissue evidence="1">Leaf</tissue>
    </source>
</reference>
<gene>
    <name evidence="1" type="ORF">ISN44_As08g033140</name>
</gene>